<keyword evidence="2" id="KW-1185">Reference proteome</keyword>
<dbReference type="Proteomes" id="UP001597510">
    <property type="component" value="Unassembled WGS sequence"/>
</dbReference>
<evidence type="ECO:0000313" key="2">
    <source>
        <dbReference type="Proteomes" id="UP001597510"/>
    </source>
</evidence>
<protein>
    <recommendedName>
        <fullName evidence="3">DUF4377 domain-containing protein</fullName>
    </recommendedName>
</protein>
<reference evidence="2" key="1">
    <citation type="journal article" date="2019" name="Int. J. Syst. Evol. Microbiol.">
        <title>The Global Catalogue of Microorganisms (GCM) 10K type strain sequencing project: providing services to taxonomists for standard genome sequencing and annotation.</title>
        <authorList>
            <consortium name="The Broad Institute Genomics Platform"/>
            <consortium name="The Broad Institute Genome Sequencing Center for Infectious Disease"/>
            <person name="Wu L."/>
            <person name="Ma J."/>
        </authorList>
    </citation>
    <scope>NUCLEOTIDE SEQUENCE [LARGE SCALE GENOMIC DNA]</scope>
    <source>
        <strain evidence="2">KCTC 52344</strain>
    </source>
</reference>
<evidence type="ECO:0008006" key="3">
    <source>
        <dbReference type="Google" id="ProtNLM"/>
    </source>
</evidence>
<dbReference type="PROSITE" id="PS51257">
    <property type="entry name" value="PROKAR_LIPOPROTEIN"/>
    <property type="match status" value="1"/>
</dbReference>
<sequence length="108" mass="12294">MRDFIKILLVVCASPIMLVSCRNEVAALDEISEAQKAIVVFEGDPAVDGCGWLLSVKDKFYYPVNLSSQYQVDSLEVTVKYEIQSTKWTCGWRSPGYEKIEIKEIRKL</sequence>
<organism evidence="1 2">
    <name type="scientific">Emticicia soli</name>
    <dbReference type="NCBI Taxonomy" id="2027878"/>
    <lineage>
        <taxon>Bacteria</taxon>
        <taxon>Pseudomonadati</taxon>
        <taxon>Bacteroidota</taxon>
        <taxon>Cytophagia</taxon>
        <taxon>Cytophagales</taxon>
        <taxon>Leadbetterellaceae</taxon>
        <taxon>Emticicia</taxon>
    </lineage>
</organism>
<dbReference type="EMBL" id="JBHULC010000006">
    <property type="protein sequence ID" value="MFD2520583.1"/>
    <property type="molecule type" value="Genomic_DNA"/>
</dbReference>
<accession>A0ABW5J486</accession>
<proteinExistence type="predicted"/>
<comment type="caution">
    <text evidence="1">The sequence shown here is derived from an EMBL/GenBank/DDBJ whole genome shotgun (WGS) entry which is preliminary data.</text>
</comment>
<gene>
    <name evidence="1" type="ORF">ACFSR2_06790</name>
</gene>
<name>A0ABW5J486_9BACT</name>
<evidence type="ECO:0000313" key="1">
    <source>
        <dbReference type="EMBL" id="MFD2520583.1"/>
    </source>
</evidence>
<dbReference type="RefSeq" id="WP_340239691.1">
    <property type="nucleotide sequence ID" value="NZ_JBBEWC010000014.1"/>
</dbReference>